<dbReference type="Proteomes" id="UP000470384">
    <property type="component" value="Unassembled WGS sequence"/>
</dbReference>
<dbReference type="EMBL" id="WXYQ01000004">
    <property type="protein sequence ID" value="NBG95087.1"/>
    <property type="molecule type" value="Genomic_DNA"/>
</dbReference>
<reference evidence="2 3" key="1">
    <citation type="journal article" date="2016" name="Int. J. Syst. Evol. Microbiol.">
        <title>Pyruvatibacter mobilis gen. nov., sp. nov., a marine bacterium from the culture broth of Picochlorum sp. 122.</title>
        <authorList>
            <person name="Wang G."/>
            <person name="Tang M."/>
            <person name="Wu H."/>
            <person name="Dai S."/>
            <person name="Li T."/>
            <person name="Chen C."/>
            <person name="He H."/>
            <person name="Fan J."/>
            <person name="Xiang W."/>
            <person name="Li X."/>
        </authorList>
    </citation>
    <scope>NUCLEOTIDE SEQUENCE [LARGE SCALE GENOMIC DNA]</scope>
    <source>
        <strain evidence="2 3">GYP-11</strain>
    </source>
</reference>
<keyword evidence="3" id="KW-1185">Reference proteome</keyword>
<feature type="region of interest" description="Disordered" evidence="1">
    <location>
        <begin position="1"/>
        <end position="22"/>
    </location>
</feature>
<name>A0A845Q9H7_9HYPH</name>
<accession>A0A845Q9H7</accession>
<comment type="caution">
    <text evidence="2">The sequence shown here is derived from an EMBL/GenBank/DDBJ whole genome shotgun (WGS) entry which is preliminary data.</text>
</comment>
<dbReference type="AlphaFoldDB" id="A0A845Q9H7"/>
<organism evidence="2 3">
    <name type="scientific">Pyruvatibacter mobilis</name>
    <dbReference type="NCBI Taxonomy" id="1712261"/>
    <lineage>
        <taxon>Bacteria</taxon>
        <taxon>Pseudomonadati</taxon>
        <taxon>Pseudomonadota</taxon>
        <taxon>Alphaproteobacteria</taxon>
        <taxon>Hyphomicrobiales</taxon>
        <taxon>Parvibaculaceae</taxon>
        <taxon>Pyruvatibacter</taxon>
    </lineage>
</organism>
<dbReference type="GeneID" id="300656002"/>
<evidence type="ECO:0000313" key="3">
    <source>
        <dbReference type="Proteomes" id="UP000470384"/>
    </source>
</evidence>
<gene>
    <name evidence="2" type="ORF">GTQ45_05020</name>
</gene>
<dbReference type="RefSeq" id="WP_160587095.1">
    <property type="nucleotide sequence ID" value="NZ_BMHN01000001.1"/>
</dbReference>
<proteinExistence type="predicted"/>
<feature type="compositionally biased region" description="Acidic residues" evidence="1">
    <location>
        <begin position="11"/>
        <end position="22"/>
    </location>
</feature>
<dbReference type="Pfam" id="PF14384">
    <property type="entry name" value="BrnA_antitoxin"/>
    <property type="match status" value="1"/>
</dbReference>
<dbReference type="OrthoDB" id="361944at2"/>
<evidence type="ECO:0000313" key="2">
    <source>
        <dbReference type="EMBL" id="NBG95087.1"/>
    </source>
</evidence>
<evidence type="ECO:0008006" key="4">
    <source>
        <dbReference type="Google" id="ProtNLM"/>
    </source>
</evidence>
<sequence>MSGKKKPDAISQEDWDAVDSPELTDDQLAAMRPADDVLPDVVDAYRKTRGQQKAPTKQQVTLRLDQDVVQHFKQDGAGWQTRINAALRTMITVDEKR</sequence>
<evidence type="ECO:0000256" key="1">
    <source>
        <dbReference type="SAM" id="MobiDB-lite"/>
    </source>
</evidence>
<protein>
    <recommendedName>
        <fullName evidence="4">BrnA antitoxin of type II toxin-antitoxin system</fullName>
    </recommendedName>
</protein>
<dbReference type="InterPro" id="IPR025528">
    <property type="entry name" value="BrnA_antitoxin"/>
</dbReference>